<dbReference type="PANTHER" id="PTHR12297:SF3">
    <property type="entry name" value="HIG1 DOMAIN FAMILY MEMBER 1A"/>
    <property type="match status" value="1"/>
</dbReference>
<keyword evidence="3 6" id="KW-1133">Transmembrane helix</keyword>
<evidence type="ECO:0000259" key="7">
    <source>
        <dbReference type="PROSITE" id="PS51503"/>
    </source>
</evidence>
<keyword evidence="5 6" id="KW-0472">Membrane</keyword>
<evidence type="ECO:0000256" key="5">
    <source>
        <dbReference type="ARBA" id="ARBA00023136"/>
    </source>
</evidence>
<dbReference type="GO" id="GO:0031966">
    <property type="term" value="C:mitochondrial membrane"/>
    <property type="evidence" value="ECO:0007669"/>
    <property type="project" value="UniProtKB-SubCell"/>
</dbReference>
<dbReference type="Proteomes" id="UP000708208">
    <property type="component" value="Unassembled WGS sequence"/>
</dbReference>
<feature type="domain" description="HIG1" evidence="7">
    <location>
        <begin position="5"/>
        <end position="97"/>
    </location>
</feature>
<evidence type="ECO:0000256" key="1">
    <source>
        <dbReference type="ARBA" id="ARBA00004325"/>
    </source>
</evidence>
<dbReference type="AlphaFoldDB" id="A0A8J2P1D0"/>
<evidence type="ECO:0000313" key="9">
    <source>
        <dbReference type="Proteomes" id="UP000708208"/>
    </source>
</evidence>
<feature type="transmembrane region" description="Helical" evidence="6">
    <location>
        <begin position="70"/>
        <end position="88"/>
    </location>
</feature>
<organism evidence="8 9">
    <name type="scientific">Allacma fusca</name>
    <dbReference type="NCBI Taxonomy" id="39272"/>
    <lineage>
        <taxon>Eukaryota</taxon>
        <taxon>Metazoa</taxon>
        <taxon>Ecdysozoa</taxon>
        <taxon>Arthropoda</taxon>
        <taxon>Hexapoda</taxon>
        <taxon>Collembola</taxon>
        <taxon>Symphypleona</taxon>
        <taxon>Sminthuridae</taxon>
        <taxon>Allacma</taxon>
    </lineage>
</organism>
<dbReference type="InterPro" id="IPR007667">
    <property type="entry name" value="Hypoxia_induced_domain"/>
</dbReference>
<reference evidence="8" key="1">
    <citation type="submission" date="2021-06" db="EMBL/GenBank/DDBJ databases">
        <authorList>
            <person name="Hodson N. C."/>
            <person name="Mongue J. A."/>
            <person name="Jaron S. K."/>
        </authorList>
    </citation>
    <scope>NUCLEOTIDE SEQUENCE</scope>
</reference>
<gene>
    <name evidence="8" type="ORF">AFUS01_LOCUS16244</name>
</gene>
<dbReference type="GO" id="GO:0097250">
    <property type="term" value="P:mitochondrial respirasome assembly"/>
    <property type="evidence" value="ECO:0007669"/>
    <property type="project" value="TreeGrafter"/>
</dbReference>
<keyword evidence="4" id="KW-0496">Mitochondrion</keyword>
<evidence type="ECO:0000256" key="2">
    <source>
        <dbReference type="ARBA" id="ARBA00022692"/>
    </source>
</evidence>
<dbReference type="OrthoDB" id="10003563at2759"/>
<feature type="transmembrane region" description="Helical" evidence="6">
    <location>
        <begin position="33"/>
        <end position="50"/>
    </location>
</feature>
<dbReference type="PROSITE" id="PS51503">
    <property type="entry name" value="HIG1"/>
    <property type="match status" value="1"/>
</dbReference>
<comment type="subcellular location">
    <subcellularLocation>
        <location evidence="1">Mitochondrion membrane</location>
    </subcellularLocation>
</comment>
<evidence type="ECO:0000256" key="6">
    <source>
        <dbReference type="SAM" id="Phobius"/>
    </source>
</evidence>
<keyword evidence="9" id="KW-1185">Reference proteome</keyword>
<proteinExistence type="predicted"/>
<dbReference type="InterPro" id="IPR050355">
    <property type="entry name" value="RCF1"/>
</dbReference>
<sequence length="98" mass="10875">MASGNPGEFEGYVSITENDKPVKLMDKARKNPFYPIGITAGITALAWSAYKFKKRGDTKISLYLIHTRVAAQSAVVGTLTLGVLYNMYQEYVVNPKKK</sequence>
<evidence type="ECO:0000313" key="8">
    <source>
        <dbReference type="EMBL" id="CAG7727399.1"/>
    </source>
</evidence>
<evidence type="ECO:0000256" key="3">
    <source>
        <dbReference type="ARBA" id="ARBA00022989"/>
    </source>
</evidence>
<keyword evidence="2 6" id="KW-0812">Transmembrane</keyword>
<protein>
    <recommendedName>
        <fullName evidence="7">HIG1 domain-containing protein</fullName>
    </recommendedName>
</protein>
<name>A0A8J2P1D0_9HEXA</name>
<comment type="caution">
    <text evidence="8">The sequence shown here is derived from an EMBL/GenBank/DDBJ whole genome shotgun (WGS) entry which is preliminary data.</text>
</comment>
<dbReference type="EMBL" id="CAJVCH010148091">
    <property type="protein sequence ID" value="CAG7727399.1"/>
    <property type="molecule type" value="Genomic_DNA"/>
</dbReference>
<evidence type="ECO:0000256" key="4">
    <source>
        <dbReference type="ARBA" id="ARBA00023128"/>
    </source>
</evidence>
<dbReference type="PANTHER" id="PTHR12297">
    <property type="entry name" value="HYPOXIA-INDUCBILE GENE 1 HIG1 -RELATED"/>
    <property type="match status" value="1"/>
</dbReference>
<dbReference type="Pfam" id="PF04588">
    <property type="entry name" value="HIG_1_N"/>
    <property type="match status" value="1"/>
</dbReference>
<accession>A0A8J2P1D0</accession>